<protein>
    <recommendedName>
        <fullName evidence="2">NADP-dependent oxidoreductase domain-containing protein</fullName>
    </recommendedName>
</protein>
<evidence type="ECO:0000259" key="2">
    <source>
        <dbReference type="Pfam" id="PF00248"/>
    </source>
</evidence>
<dbReference type="Pfam" id="PF00248">
    <property type="entry name" value="Aldo_ket_red"/>
    <property type="match status" value="2"/>
</dbReference>
<feature type="domain" description="NADP-dependent oxidoreductase" evidence="2">
    <location>
        <begin position="2"/>
        <end position="32"/>
    </location>
</feature>
<proteinExistence type="predicted"/>
<dbReference type="InterPro" id="IPR023210">
    <property type="entry name" value="NADP_OxRdtase_dom"/>
</dbReference>
<dbReference type="OrthoDB" id="48988at2759"/>
<keyword evidence="1" id="KW-0812">Transmembrane</keyword>
<feature type="domain" description="NADP-dependent oxidoreductase" evidence="2">
    <location>
        <begin position="114"/>
        <end position="265"/>
    </location>
</feature>
<keyword evidence="1" id="KW-0472">Membrane</keyword>
<evidence type="ECO:0000313" key="4">
    <source>
        <dbReference type="Proteomes" id="UP000267096"/>
    </source>
</evidence>
<dbReference type="GO" id="GO:0016491">
    <property type="term" value="F:oxidoreductase activity"/>
    <property type="evidence" value="ECO:0007669"/>
    <property type="project" value="InterPro"/>
</dbReference>
<accession>A0A3P6SXA7</accession>
<dbReference type="SUPFAM" id="SSF51430">
    <property type="entry name" value="NAD(P)-linked oxidoreductase"/>
    <property type="match status" value="2"/>
</dbReference>
<dbReference type="GO" id="GO:0005829">
    <property type="term" value="C:cytosol"/>
    <property type="evidence" value="ECO:0007669"/>
    <property type="project" value="TreeGrafter"/>
</dbReference>
<dbReference type="AlphaFoldDB" id="A0A3P6SXA7"/>
<dbReference type="Gene3D" id="3.20.20.100">
    <property type="entry name" value="NADP-dependent oxidoreductase domain"/>
    <property type="match status" value="2"/>
</dbReference>
<evidence type="ECO:0000256" key="1">
    <source>
        <dbReference type="SAM" id="Phobius"/>
    </source>
</evidence>
<gene>
    <name evidence="3" type="ORF">ASIM_LOCUS16607</name>
</gene>
<evidence type="ECO:0000313" key="3">
    <source>
        <dbReference type="EMBL" id="VDK58248.1"/>
    </source>
</evidence>
<keyword evidence="1" id="KW-1133">Transmembrane helix</keyword>
<dbReference type="InterPro" id="IPR036812">
    <property type="entry name" value="NAD(P)_OxRdtase_dom_sf"/>
</dbReference>
<sequence length="332" mass="37402">MECAIKSGINFIDTAYWYGQGRSEEILGKASSVLFSNDHRNIFFFKMTALGRMKIMCQIFSLLFSFVFVMSFRLFTSILNCSSDKLMALGPLWSKISSIFIDLCSSKDPVLSKIPRKGYYISTKVGRFELDYARSFDLRADRILENLTASLKKLRLSYIDVCFVQIHDVEFAPHENIILYETLPALEIAKHSGKIRYIGLTGYPLRKLASVVENSTVPIDVVMTYCHASLNDNALGEFVKFFESRNIGVLNASPLSMGLLTEKGPPPWHPASQIIRETALAAVQYCSNANWEGVDVHKYWKRLQTLGLTALATHRHSSVESLTSTMTSFSLT</sequence>
<dbReference type="PANTHER" id="PTHR42686:SF1">
    <property type="entry name" value="GH17980P-RELATED"/>
    <property type="match status" value="1"/>
</dbReference>
<dbReference type="EMBL" id="UYRR01033244">
    <property type="protein sequence ID" value="VDK58248.1"/>
    <property type="molecule type" value="Genomic_DNA"/>
</dbReference>
<name>A0A3P6SXA7_ANISI</name>
<dbReference type="PANTHER" id="PTHR42686">
    <property type="entry name" value="GH17980P-RELATED"/>
    <property type="match status" value="1"/>
</dbReference>
<dbReference type="Proteomes" id="UP000267096">
    <property type="component" value="Unassembled WGS sequence"/>
</dbReference>
<feature type="transmembrane region" description="Helical" evidence="1">
    <location>
        <begin position="55"/>
        <end position="75"/>
    </location>
</feature>
<keyword evidence="4" id="KW-1185">Reference proteome</keyword>
<reference evidence="3 4" key="1">
    <citation type="submission" date="2018-11" db="EMBL/GenBank/DDBJ databases">
        <authorList>
            <consortium name="Pathogen Informatics"/>
        </authorList>
    </citation>
    <scope>NUCLEOTIDE SEQUENCE [LARGE SCALE GENOMIC DNA]</scope>
</reference>
<dbReference type="InterPro" id="IPR020471">
    <property type="entry name" value="AKR"/>
</dbReference>
<organism evidence="3 4">
    <name type="scientific">Anisakis simplex</name>
    <name type="common">Herring worm</name>
    <dbReference type="NCBI Taxonomy" id="6269"/>
    <lineage>
        <taxon>Eukaryota</taxon>
        <taxon>Metazoa</taxon>
        <taxon>Ecdysozoa</taxon>
        <taxon>Nematoda</taxon>
        <taxon>Chromadorea</taxon>
        <taxon>Rhabditida</taxon>
        <taxon>Spirurina</taxon>
        <taxon>Ascaridomorpha</taxon>
        <taxon>Ascaridoidea</taxon>
        <taxon>Anisakidae</taxon>
        <taxon>Anisakis</taxon>
        <taxon>Anisakis simplex complex</taxon>
    </lineage>
</organism>